<evidence type="ECO:0000256" key="5">
    <source>
        <dbReference type="ARBA" id="ARBA00022833"/>
    </source>
</evidence>
<accession>A0A8X6FDW7</accession>
<comment type="caution">
    <text evidence="10">The sequence shown here is derived from an EMBL/GenBank/DDBJ whole genome shotgun (WGS) entry which is preliminary data.</text>
</comment>
<keyword evidence="8" id="KW-0539">Nucleus</keyword>
<protein>
    <submittedName>
        <fullName evidence="10">Uncharacterized protein</fullName>
    </submittedName>
</protein>
<evidence type="ECO:0000313" key="10">
    <source>
        <dbReference type="EMBL" id="GFQ77422.1"/>
    </source>
</evidence>
<evidence type="ECO:0000256" key="8">
    <source>
        <dbReference type="ARBA" id="ARBA00023242"/>
    </source>
</evidence>
<reference evidence="10" key="1">
    <citation type="submission" date="2020-07" db="EMBL/GenBank/DDBJ databases">
        <title>Multicomponent nature underlies the extraordinary mechanical properties of spider dragline silk.</title>
        <authorList>
            <person name="Kono N."/>
            <person name="Nakamura H."/>
            <person name="Mori M."/>
            <person name="Yoshida Y."/>
            <person name="Ohtoshi R."/>
            <person name="Malay A.D."/>
            <person name="Moran D.A.P."/>
            <person name="Tomita M."/>
            <person name="Numata K."/>
            <person name="Arakawa K."/>
        </authorList>
    </citation>
    <scope>NUCLEOTIDE SEQUENCE</scope>
</reference>
<dbReference type="GO" id="GO:0003677">
    <property type="term" value="F:DNA binding"/>
    <property type="evidence" value="ECO:0007669"/>
    <property type="project" value="UniProtKB-KW"/>
</dbReference>
<dbReference type="Proteomes" id="UP000887116">
    <property type="component" value="Unassembled WGS sequence"/>
</dbReference>
<dbReference type="EMBL" id="BMAO01011880">
    <property type="protein sequence ID" value="GFQ77422.1"/>
    <property type="molecule type" value="Genomic_DNA"/>
</dbReference>
<keyword evidence="11" id="KW-1185">Reference proteome</keyword>
<evidence type="ECO:0000313" key="11">
    <source>
        <dbReference type="Proteomes" id="UP000887116"/>
    </source>
</evidence>
<comment type="subcellular location">
    <subcellularLocation>
        <location evidence="1">Nucleus</location>
    </subcellularLocation>
</comment>
<keyword evidence="2" id="KW-0597">Phosphoprotein</keyword>
<dbReference type="GO" id="GO:0005634">
    <property type="term" value="C:nucleus"/>
    <property type="evidence" value="ECO:0007669"/>
    <property type="project" value="UniProtKB-SubCell"/>
</dbReference>
<gene>
    <name evidence="10" type="ORF">TNCT_567891</name>
</gene>
<feature type="compositionally biased region" description="Pro residues" evidence="9">
    <location>
        <begin position="73"/>
        <end position="95"/>
    </location>
</feature>
<evidence type="ECO:0000256" key="2">
    <source>
        <dbReference type="ARBA" id="ARBA00022553"/>
    </source>
</evidence>
<keyword evidence="7" id="KW-0804">Transcription</keyword>
<feature type="compositionally biased region" description="Pro residues" evidence="9">
    <location>
        <begin position="1"/>
        <end position="11"/>
    </location>
</feature>
<name>A0A8X6FDW7_TRICU</name>
<evidence type="ECO:0000256" key="7">
    <source>
        <dbReference type="ARBA" id="ARBA00023163"/>
    </source>
</evidence>
<keyword evidence="3" id="KW-0479">Metal-binding</keyword>
<keyword evidence="6" id="KW-0238">DNA-binding</keyword>
<evidence type="ECO:0000256" key="1">
    <source>
        <dbReference type="ARBA" id="ARBA00004123"/>
    </source>
</evidence>
<evidence type="ECO:0000256" key="3">
    <source>
        <dbReference type="ARBA" id="ARBA00022723"/>
    </source>
</evidence>
<feature type="compositionally biased region" description="Basic and acidic residues" evidence="9">
    <location>
        <begin position="12"/>
        <end position="21"/>
    </location>
</feature>
<keyword evidence="5" id="KW-0862">Zinc</keyword>
<feature type="region of interest" description="Disordered" evidence="9">
    <location>
        <begin position="59"/>
        <end position="112"/>
    </location>
</feature>
<keyword evidence="4" id="KW-0677">Repeat</keyword>
<evidence type="ECO:0000256" key="6">
    <source>
        <dbReference type="ARBA" id="ARBA00023125"/>
    </source>
</evidence>
<feature type="region of interest" description="Disordered" evidence="9">
    <location>
        <begin position="1"/>
        <end position="38"/>
    </location>
</feature>
<organism evidence="10 11">
    <name type="scientific">Trichonephila clavata</name>
    <name type="common">Joro spider</name>
    <name type="synonym">Nephila clavata</name>
    <dbReference type="NCBI Taxonomy" id="2740835"/>
    <lineage>
        <taxon>Eukaryota</taxon>
        <taxon>Metazoa</taxon>
        <taxon>Ecdysozoa</taxon>
        <taxon>Arthropoda</taxon>
        <taxon>Chelicerata</taxon>
        <taxon>Arachnida</taxon>
        <taxon>Araneae</taxon>
        <taxon>Araneomorphae</taxon>
        <taxon>Entelegynae</taxon>
        <taxon>Araneoidea</taxon>
        <taxon>Nephilidae</taxon>
        <taxon>Trichonephila</taxon>
    </lineage>
</organism>
<sequence>MSMETTPPPPKTAEECSEKPLDLSYHPETPKTNGFCKTGKSLHKRIYHPYQIPRDEDVIFLSRASAEDDEYSPPSPKYSPSSPSPPSPEYPPSSPSLPDIMSIRTTPAPDPQASFPSYNLIKTYFNSNFVQYIPQNDFGMGFPKYITYK</sequence>
<dbReference type="PROSITE" id="PS00115">
    <property type="entry name" value="RNA_POL_II_REPEAT"/>
    <property type="match status" value="1"/>
</dbReference>
<dbReference type="GO" id="GO:0046872">
    <property type="term" value="F:metal ion binding"/>
    <property type="evidence" value="ECO:0007669"/>
    <property type="project" value="UniProtKB-KW"/>
</dbReference>
<evidence type="ECO:0000256" key="9">
    <source>
        <dbReference type="SAM" id="MobiDB-lite"/>
    </source>
</evidence>
<proteinExistence type="predicted"/>
<dbReference type="InterPro" id="IPR000684">
    <property type="entry name" value="RNA_pol_II_repeat_euk"/>
</dbReference>
<dbReference type="AlphaFoldDB" id="A0A8X6FDW7"/>
<dbReference type="GO" id="GO:0006366">
    <property type="term" value="P:transcription by RNA polymerase II"/>
    <property type="evidence" value="ECO:0007669"/>
    <property type="project" value="InterPro"/>
</dbReference>
<evidence type="ECO:0000256" key="4">
    <source>
        <dbReference type="ARBA" id="ARBA00022737"/>
    </source>
</evidence>